<organism evidence="3 4">
    <name type="scientific">Streptomyces morookaense</name>
    <name type="common">Streptoverticillium morookaense</name>
    <dbReference type="NCBI Taxonomy" id="1970"/>
    <lineage>
        <taxon>Bacteria</taxon>
        <taxon>Bacillati</taxon>
        <taxon>Actinomycetota</taxon>
        <taxon>Actinomycetes</taxon>
        <taxon>Kitasatosporales</taxon>
        <taxon>Streptomycetaceae</taxon>
        <taxon>Streptomyces</taxon>
    </lineage>
</organism>
<dbReference type="EMBL" id="JABBXF010000033">
    <property type="protein sequence ID" value="NVK79183.1"/>
    <property type="molecule type" value="Genomic_DNA"/>
</dbReference>
<keyword evidence="4" id="KW-1185">Reference proteome</keyword>
<evidence type="ECO:0008006" key="5">
    <source>
        <dbReference type="Google" id="ProtNLM"/>
    </source>
</evidence>
<proteinExistence type="predicted"/>
<protein>
    <recommendedName>
        <fullName evidence="5">Lipoprotein</fullName>
    </recommendedName>
</protein>
<dbReference type="AlphaFoldDB" id="A0A7Y7B542"/>
<feature type="region of interest" description="Disordered" evidence="1">
    <location>
        <begin position="27"/>
        <end position="52"/>
    </location>
</feature>
<name>A0A7Y7B542_STRMO</name>
<keyword evidence="2" id="KW-0732">Signal</keyword>
<evidence type="ECO:0000313" key="4">
    <source>
        <dbReference type="Proteomes" id="UP000587462"/>
    </source>
</evidence>
<dbReference type="RefSeq" id="WP_171081992.1">
    <property type="nucleotide sequence ID" value="NZ_BNBU01000004.1"/>
</dbReference>
<reference evidence="3 4" key="1">
    <citation type="submission" date="2020-04" db="EMBL/GenBank/DDBJ databases">
        <title>Draft Genome Sequence of Streptomyces morookaense DSM 40503, an 8-azaguanine-producing strain.</title>
        <authorList>
            <person name="Qi J."/>
            <person name="Gao J.-M."/>
        </authorList>
    </citation>
    <scope>NUCLEOTIDE SEQUENCE [LARGE SCALE GENOMIC DNA]</scope>
    <source>
        <strain evidence="3 4">DSM 40503</strain>
    </source>
</reference>
<evidence type="ECO:0000313" key="3">
    <source>
        <dbReference type="EMBL" id="NVK79183.1"/>
    </source>
</evidence>
<gene>
    <name evidence="3" type="ORF">HG542_16105</name>
</gene>
<evidence type="ECO:0000256" key="2">
    <source>
        <dbReference type="SAM" id="SignalP"/>
    </source>
</evidence>
<accession>A0A7Y7B542</accession>
<evidence type="ECO:0000256" key="1">
    <source>
        <dbReference type="SAM" id="MobiDB-lite"/>
    </source>
</evidence>
<dbReference type="Proteomes" id="UP000587462">
    <property type="component" value="Unassembled WGS sequence"/>
</dbReference>
<feature type="chain" id="PRO_5030935312" description="Lipoprotein" evidence="2">
    <location>
        <begin position="26"/>
        <end position="126"/>
    </location>
</feature>
<comment type="caution">
    <text evidence="3">The sequence shown here is derived from an EMBL/GenBank/DDBJ whole genome shotgun (WGS) entry which is preliminary data.</text>
</comment>
<feature type="signal peptide" evidence="2">
    <location>
        <begin position="1"/>
        <end position="25"/>
    </location>
</feature>
<sequence length="126" mass="14086">MSHVTMRHIAAVAASAALLSGAATAAGSAAYADAPGHQHHGAGVSAEHKEEAHVTVQGNHHDHGLHLGWDKGVDKKKDHFDAKHKVWQRWDGDSRSYARWDEHTRSWERTYKGHVQHWDNAHKAWK</sequence>